<dbReference type="InterPro" id="IPR027417">
    <property type="entry name" value="P-loop_NTPase"/>
</dbReference>
<keyword evidence="5 8" id="KW-0067">ATP-binding</keyword>
<accession>G4XHP1</accession>
<comment type="function">
    <text evidence="8">This protein is involved in the repair of mismatches in DNA. It is possible that it carries out the mismatch recognition step. This protein has a weak ATPase activity.</text>
</comment>
<dbReference type="EMBL" id="JF812019">
    <property type="protein sequence ID" value="AEP19941.1"/>
    <property type="molecule type" value="Genomic_DNA"/>
</dbReference>
<sequence length="797" mass="91447">MTQYTPMIKQYLQVKAEYQDAFLFFRLGDFYEMFFDDAIRASQELEITLTSRDGGGKERIPMCGVPYHSAPNYIEQLIDKGYKVAICEQTEDPKQAKGVVRREVVQLITPGTVMDGKGLNDKENNYIASISNFEDQTYGLAYSDLTTGETKVTLITGGLTSLLNELSTIGAKEVVIHPDLEEEFQVKLNERNDITLSFEKESTIAHEFLHLVSALSQEKLKKTSAQLLHYLFRTQKRSLDHLQAVDTYEIHEFMKMDYYSKRNLELTETIRSKGKKGSLLWLLDETMTAMGARLLKQWVDRPLIQKEAIEKRQKVVEVLLQRYFERQDLREHLKEVYDLERLAGRVAFGNVNARDLIQLKKSLQQVPVLKHLVATLENDAMNELLEKLDPCEDLTDILEQALVDNPPLTIKEGSLIRDGYHEELDQFRDASRNGKSWIAQLERDERERTGIRSLKVGFNRVFGYYIEVTRANLQHLEEGRYERKQTLTNAERFITPELKEKESLILQADEKSVDLEYELFSEIRERVKEYIPRLQKLAKLVSELDVLQCFATVSENRHYSRPSFNEERRIVLKEGRHPVVEKVMGAQEYVPNECYMDAEREILLVTGPNMSGKSTYMRQVALTSILAQIGCYVPASEANLPIFDQVFTRIGAADDLISGQSTFMVEMLEAKNAIVNATQSSLILFDEIGRGTSTYDGMALAQAIIEYIHEHIGAKTLFSTHYHELTVLEEELLRLKNVHVSAMEQNGKLVFLHKIKEGAADKSYGIHVAELAQLPKSLINRANEILLQLEKRRTCSF</sequence>
<dbReference type="InterPro" id="IPR045076">
    <property type="entry name" value="MutS"/>
</dbReference>
<dbReference type="FunFam" id="3.40.50.300:FF:000896">
    <property type="entry name" value="DNA mismatch repair protein MutS"/>
    <property type="match status" value="1"/>
</dbReference>
<dbReference type="InterPro" id="IPR007695">
    <property type="entry name" value="DNA_mismatch_repair_MutS-lik_N"/>
</dbReference>
<evidence type="ECO:0000256" key="7">
    <source>
        <dbReference type="ARBA" id="ARBA00023204"/>
    </source>
</evidence>
<dbReference type="Gene3D" id="3.30.420.110">
    <property type="entry name" value="MutS, connector domain"/>
    <property type="match status" value="1"/>
</dbReference>
<evidence type="ECO:0000256" key="1">
    <source>
        <dbReference type="ARBA" id="ARBA00006271"/>
    </source>
</evidence>
<dbReference type="GO" id="GO:0030983">
    <property type="term" value="F:mismatched DNA binding"/>
    <property type="evidence" value="ECO:0007669"/>
    <property type="project" value="InterPro"/>
</dbReference>
<dbReference type="FunFam" id="3.40.1170.10:FF:000001">
    <property type="entry name" value="DNA mismatch repair protein MutS"/>
    <property type="match status" value="1"/>
</dbReference>
<evidence type="ECO:0000256" key="3">
    <source>
        <dbReference type="ARBA" id="ARBA00022741"/>
    </source>
</evidence>
<dbReference type="InterPro" id="IPR007861">
    <property type="entry name" value="DNA_mismatch_repair_MutS_clamp"/>
</dbReference>
<dbReference type="InterPro" id="IPR036187">
    <property type="entry name" value="DNA_mismatch_repair_MutS_sf"/>
</dbReference>
<dbReference type="InterPro" id="IPR036678">
    <property type="entry name" value="MutS_con_dom_sf"/>
</dbReference>
<dbReference type="Gene3D" id="3.40.1170.10">
    <property type="entry name" value="DNA repair protein MutS, domain I"/>
    <property type="match status" value="1"/>
</dbReference>
<feature type="binding site" evidence="8">
    <location>
        <begin position="607"/>
        <end position="614"/>
    </location>
    <ligand>
        <name>ATP</name>
        <dbReference type="ChEBI" id="CHEBI:30616"/>
    </ligand>
</feature>
<dbReference type="InterPro" id="IPR000432">
    <property type="entry name" value="DNA_mismatch_repair_MutS_C"/>
</dbReference>
<dbReference type="Pfam" id="PF01624">
    <property type="entry name" value="MutS_I"/>
    <property type="match status" value="1"/>
</dbReference>
<proteinExistence type="inferred from homology"/>
<dbReference type="Pfam" id="PF05190">
    <property type="entry name" value="MutS_IV"/>
    <property type="match status" value="1"/>
</dbReference>
<dbReference type="InterPro" id="IPR016151">
    <property type="entry name" value="DNA_mismatch_repair_MutS_N"/>
</dbReference>
<dbReference type="SUPFAM" id="SSF55271">
    <property type="entry name" value="DNA repair protein MutS, domain I"/>
    <property type="match status" value="1"/>
</dbReference>
<dbReference type="CDD" id="cd03284">
    <property type="entry name" value="ABC_MutS1"/>
    <property type="match status" value="1"/>
</dbReference>
<dbReference type="NCBIfam" id="TIGR01070">
    <property type="entry name" value="mutS1"/>
    <property type="match status" value="1"/>
</dbReference>
<dbReference type="SMART" id="SM00533">
    <property type="entry name" value="MUTSd"/>
    <property type="match status" value="1"/>
</dbReference>
<feature type="domain" description="DNA mismatch repair proteins mutS family" evidence="10">
    <location>
        <begin position="681"/>
        <end position="697"/>
    </location>
</feature>
<protein>
    <recommendedName>
        <fullName evidence="2 8">DNA mismatch repair protein MutS</fullName>
    </recommendedName>
</protein>
<dbReference type="Pfam" id="PF00488">
    <property type="entry name" value="MutS_V"/>
    <property type="match status" value="1"/>
</dbReference>
<dbReference type="NCBIfam" id="NF003810">
    <property type="entry name" value="PRK05399.1"/>
    <property type="match status" value="1"/>
</dbReference>
<dbReference type="SUPFAM" id="SSF52540">
    <property type="entry name" value="P-loop containing nucleoside triphosphate hydrolases"/>
    <property type="match status" value="1"/>
</dbReference>
<dbReference type="InterPro" id="IPR005748">
    <property type="entry name" value="DNA_mismatch_repair_MutS"/>
</dbReference>
<dbReference type="HAMAP" id="MF_00096">
    <property type="entry name" value="MutS"/>
    <property type="match status" value="1"/>
</dbReference>
<dbReference type="GO" id="GO:0005524">
    <property type="term" value="F:ATP binding"/>
    <property type="evidence" value="ECO:0007669"/>
    <property type="project" value="UniProtKB-UniRule"/>
</dbReference>
<dbReference type="Gene3D" id="3.40.50.300">
    <property type="entry name" value="P-loop containing nucleotide triphosphate hydrolases"/>
    <property type="match status" value="1"/>
</dbReference>
<comment type="similarity">
    <text evidence="1 8 9">Belongs to the DNA mismatch repair MutS family.</text>
</comment>
<dbReference type="PROSITE" id="PS00486">
    <property type="entry name" value="DNA_MISMATCH_REPAIR_2"/>
    <property type="match status" value="1"/>
</dbReference>
<name>G4XHP1_9BACI</name>
<dbReference type="Pfam" id="PF05188">
    <property type="entry name" value="MutS_II"/>
    <property type="match status" value="1"/>
</dbReference>
<keyword evidence="7 8" id="KW-0234">DNA repair</keyword>
<evidence type="ECO:0000256" key="9">
    <source>
        <dbReference type="RuleBase" id="RU003756"/>
    </source>
</evidence>
<dbReference type="FunFam" id="1.10.1420.10:FF:000007">
    <property type="entry name" value="DNA mismatch repair protein MutS"/>
    <property type="match status" value="1"/>
</dbReference>
<dbReference type="GO" id="GO:0003684">
    <property type="term" value="F:damaged DNA binding"/>
    <property type="evidence" value="ECO:0007669"/>
    <property type="project" value="UniProtKB-UniRule"/>
</dbReference>
<evidence type="ECO:0000313" key="11">
    <source>
        <dbReference type="EMBL" id="AEP19941.1"/>
    </source>
</evidence>
<evidence type="ECO:0000256" key="8">
    <source>
        <dbReference type="HAMAP-Rule" id="MF_00096"/>
    </source>
</evidence>
<dbReference type="InterPro" id="IPR007696">
    <property type="entry name" value="DNA_mismatch_repair_MutS_core"/>
</dbReference>
<evidence type="ECO:0000256" key="6">
    <source>
        <dbReference type="ARBA" id="ARBA00023125"/>
    </source>
</evidence>
<evidence type="ECO:0000259" key="10">
    <source>
        <dbReference type="PROSITE" id="PS00486"/>
    </source>
</evidence>
<dbReference type="PANTHER" id="PTHR11361">
    <property type="entry name" value="DNA MISMATCH REPAIR PROTEIN MUTS FAMILY MEMBER"/>
    <property type="match status" value="1"/>
</dbReference>
<reference evidence="11" key="1">
    <citation type="submission" date="2011-04" db="EMBL/GenBank/DDBJ databases">
        <title>Divergence of Firmicutes form the Cuatro Cienegas Basin, Mexico: a window to the Precambrian.</title>
        <authorList>
            <person name="Moreno-Letelier A."/>
            <person name="Olmedo G."/>
            <person name="Souza V."/>
        </authorList>
    </citation>
    <scope>NUCLEOTIDE SEQUENCE</scope>
    <source>
        <strain evidence="11">TF-12</strain>
    </source>
</reference>
<dbReference type="InterPro" id="IPR007860">
    <property type="entry name" value="DNA_mmatch_repair_MutS_con_dom"/>
</dbReference>
<organism evidence="11">
    <name type="scientific">Rossellomorea aquimaris</name>
    <dbReference type="NCBI Taxonomy" id="189382"/>
    <lineage>
        <taxon>Bacteria</taxon>
        <taxon>Bacillati</taxon>
        <taxon>Bacillota</taxon>
        <taxon>Bacilli</taxon>
        <taxon>Bacillales</taxon>
        <taxon>Bacillaceae</taxon>
        <taxon>Rossellomorea</taxon>
    </lineage>
</organism>
<keyword evidence="3 8" id="KW-0547">Nucleotide-binding</keyword>
<keyword evidence="4 8" id="KW-0227">DNA damage</keyword>
<dbReference type="GO" id="GO:0006298">
    <property type="term" value="P:mismatch repair"/>
    <property type="evidence" value="ECO:0007669"/>
    <property type="project" value="UniProtKB-UniRule"/>
</dbReference>
<dbReference type="SUPFAM" id="SSF53150">
    <property type="entry name" value="DNA repair protein MutS, domain II"/>
    <property type="match status" value="1"/>
</dbReference>
<dbReference type="SUPFAM" id="SSF48334">
    <property type="entry name" value="DNA repair protein MutS, domain III"/>
    <property type="match status" value="1"/>
</dbReference>
<keyword evidence="6 8" id="KW-0238">DNA-binding</keyword>
<dbReference type="GO" id="GO:0140664">
    <property type="term" value="F:ATP-dependent DNA damage sensor activity"/>
    <property type="evidence" value="ECO:0007669"/>
    <property type="project" value="InterPro"/>
</dbReference>
<evidence type="ECO:0000256" key="5">
    <source>
        <dbReference type="ARBA" id="ARBA00022840"/>
    </source>
</evidence>
<dbReference type="Gene3D" id="1.10.1420.10">
    <property type="match status" value="2"/>
</dbReference>
<dbReference type="PIRSF" id="PIRSF037677">
    <property type="entry name" value="DNA_mis_repair_Msh6"/>
    <property type="match status" value="1"/>
</dbReference>
<dbReference type="PANTHER" id="PTHR11361:SF34">
    <property type="entry name" value="DNA MISMATCH REPAIR PROTEIN MSH1, MITOCHONDRIAL"/>
    <property type="match status" value="1"/>
</dbReference>
<dbReference type="Pfam" id="PF05192">
    <property type="entry name" value="MutS_III"/>
    <property type="match status" value="1"/>
</dbReference>
<dbReference type="GO" id="GO:0005829">
    <property type="term" value="C:cytosol"/>
    <property type="evidence" value="ECO:0007669"/>
    <property type="project" value="TreeGrafter"/>
</dbReference>
<dbReference type="AlphaFoldDB" id="G4XHP1"/>
<dbReference type="InterPro" id="IPR017261">
    <property type="entry name" value="DNA_mismatch_repair_MutS/MSH"/>
</dbReference>
<dbReference type="SMART" id="SM00534">
    <property type="entry name" value="MUTSac"/>
    <property type="match status" value="1"/>
</dbReference>
<gene>
    <name evidence="8 11" type="primary">mutS</name>
</gene>
<evidence type="ECO:0000256" key="4">
    <source>
        <dbReference type="ARBA" id="ARBA00022763"/>
    </source>
</evidence>
<evidence type="ECO:0000256" key="2">
    <source>
        <dbReference type="ARBA" id="ARBA00021982"/>
    </source>
</evidence>